<evidence type="ECO:0000313" key="7">
    <source>
        <dbReference type="WBParaSite" id="NBR_0000681101-mRNA-1"/>
    </source>
</evidence>
<dbReference type="OMA" id="STHCTEM"/>
<proteinExistence type="inferred from homology"/>
<evidence type="ECO:0000313" key="5">
    <source>
        <dbReference type="EMBL" id="VDL70401.1"/>
    </source>
</evidence>
<dbReference type="PANTHER" id="PTHR45029">
    <property type="entry name" value="CARBOXYLIC ESTER HYDROLASE-RELATED"/>
    <property type="match status" value="1"/>
</dbReference>
<dbReference type="InterPro" id="IPR002018">
    <property type="entry name" value="CarbesteraseB"/>
</dbReference>
<reference evidence="7" key="1">
    <citation type="submission" date="2016-04" db="UniProtKB">
        <authorList>
            <consortium name="WormBaseParasite"/>
        </authorList>
    </citation>
    <scope>IDENTIFICATION</scope>
</reference>
<reference evidence="5 6" key="2">
    <citation type="submission" date="2018-11" db="EMBL/GenBank/DDBJ databases">
        <authorList>
            <consortium name="Pathogen Informatics"/>
        </authorList>
    </citation>
    <scope>NUCLEOTIDE SEQUENCE [LARGE SCALE GENOMIC DNA]</scope>
</reference>
<evidence type="ECO:0000256" key="1">
    <source>
        <dbReference type="ARBA" id="ARBA00005964"/>
    </source>
</evidence>
<dbReference type="Proteomes" id="UP000271162">
    <property type="component" value="Unassembled WGS sequence"/>
</dbReference>
<accession>A0A0N4XVI0</accession>
<keyword evidence="2" id="KW-0719">Serine esterase</keyword>
<evidence type="ECO:0000259" key="4">
    <source>
        <dbReference type="Pfam" id="PF00135"/>
    </source>
</evidence>
<dbReference type="InterPro" id="IPR043187">
    <property type="entry name" value="CM06B1-like"/>
</dbReference>
<dbReference type="InterPro" id="IPR029058">
    <property type="entry name" value="AB_hydrolase_fold"/>
</dbReference>
<feature type="domain" description="Carboxylesterase type B" evidence="4">
    <location>
        <begin position="8"/>
        <end position="536"/>
    </location>
</feature>
<dbReference type="WBParaSite" id="NBR_0000681101-mRNA-1">
    <property type="protein sequence ID" value="NBR_0000681101-mRNA-1"/>
    <property type="gene ID" value="NBR_0000681101"/>
</dbReference>
<dbReference type="AlphaFoldDB" id="A0A0N4XVI0"/>
<dbReference type="PROSITE" id="PS00122">
    <property type="entry name" value="CARBOXYLESTERASE_B_1"/>
    <property type="match status" value="1"/>
</dbReference>
<dbReference type="PANTHER" id="PTHR45029:SF6">
    <property type="entry name" value="CARBOXYLIC ESTER HYDROLASE"/>
    <property type="match status" value="1"/>
</dbReference>
<dbReference type="InterPro" id="IPR019826">
    <property type="entry name" value="Carboxylesterase_B_AS"/>
</dbReference>
<gene>
    <name evidence="5" type="ORF">NBR_LOCUS6812</name>
</gene>
<dbReference type="SUPFAM" id="SSF53474">
    <property type="entry name" value="alpha/beta-Hydrolases"/>
    <property type="match status" value="1"/>
</dbReference>
<evidence type="ECO:0000256" key="2">
    <source>
        <dbReference type="ARBA" id="ARBA00022487"/>
    </source>
</evidence>
<keyword evidence="3" id="KW-0378">Hydrolase</keyword>
<evidence type="ECO:0000256" key="3">
    <source>
        <dbReference type="ARBA" id="ARBA00022801"/>
    </source>
</evidence>
<dbReference type="Gene3D" id="3.40.50.1820">
    <property type="entry name" value="alpha/beta hydrolase"/>
    <property type="match status" value="1"/>
</dbReference>
<dbReference type="EMBL" id="UYSL01019833">
    <property type="protein sequence ID" value="VDL70401.1"/>
    <property type="molecule type" value="Genomic_DNA"/>
</dbReference>
<dbReference type="STRING" id="27835.A0A0N4XVI0"/>
<comment type="similarity">
    <text evidence="1">Belongs to the type-B carboxylesterase/lipase family.</text>
</comment>
<dbReference type="Pfam" id="PF00135">
    <property type="entry name" value="COesterase"/>
    <property type="match status" value="1"/>
</dbReference>
<protein>
    <submittedName>
        <fullName evidence="7">COesterase domain-containing protein</fullName>
    </submittedName>
</protein>
<name>A0A0N4XVI0_NIPBR</name>
<dbReference type="GO" id="GO:0052689">
    <property type="term" value="F:carboxylic ester hydrolase activity"/>
    <property type="evidence" value="ECO:0007669"/>
    <property type="project" value="UniProtKB-KW"/>
</dbReference>
<evidence type="ECO:0000313" key="6">
    <source>
        <dbReference type="Proteomes" id="UP000271162"/>
    </source>
</evidence>
<organism evidence="7">
    <name type="scientific">Nippostrongylus brasiliensis</name>
    <name type="common">Rat hookworm</name>
    <dbReference type="NCBI Taxonomy" id="27835"/>
    <lineage>
        <taxon>Eukaryota</taxon>
        <taxon>Metazoa</taxon>
        <taxon>Ecdysozoa</taxon>
        <taxon>Nematoda</taxon>
        <taxon>Chromadorea</taxon>
        <taxon>Rhabditida</taxon>
        <taxon>Rhabditina</taxon>
        <taxon>Rhabditomorpha</taxon>
        <taxon>Strongyloidea</taxon>
        <taxon>Heligmosomidae</taxon>
        <taxon>Nippostrongylus</taxon>
    </lineage>
</organism>
<keyword evidence="6" id="KW-1185">Reference proteome</keyword>
<dbReference type="ESTHER" id="nipbr-a0a0n4xvi0">
    <property type="family name" value="Carb_B_Nematoda"/>
</dbReference>
<sequence>MGAAVSAQSPLVRTTTGPIRGREYRLSDGRVVDMYMGIPFAEPPVGKLRFKKPQPVTPWTDELNCVDFGPRCPQKDEFCAQFTSLVGKDEAHCLTLNVFSPRWLKDQDKKFPTMVWIHGGAFSMHHSSNYGSTTIARNLCVKDVVVASINYRLGPFGFFTTGDDLCKGNMGLWDQTLALQWIHDNIERFGGDPNNVTLFGQSAGGGSVDLLSLSPHSRDLFHKVIAMSGCGECDFAMRPKQIQAQIGIDFARHHGWTGADSDTEGLLRFMEAQPASRIEVGLQPIKPIPSAKTSGTLAFLPNFDGDFFPRPLDELRREGPRKPIITGTTAHEGLFFVAIGRLNMTVEGFQKFADKLIAKCDYGNDVDEVRREIFDFYLKDVNPKNKAKIYERFIEFMGDYAINAGTYQYARKMTQYGNEVYFYCFDYANPDGFGWLRFTMPFKGATHCSDVRYVLGKGIFSKFNPNQEDLDMIEIMTTYFSNFAKYGNPNGDPSLTDHKTPLWEPFDITQPFRHLSIQHPKPTMADEYFRKRMELWERVMARNRSRSLITSDKMIIDHSIHIPFKIISFCTDTSFETPGDCFDCGPHIVDIDLLPFSDEGRLQTVQTSAHLVVPLYPLLDGLADSRYVDGPRSTWLRKRLMMPSLSVLRHGLPHGPVVDGEPSCNFRGSKSFVHKMEPDSIDKLLNSLRRPTNGKPKSLWNKTLSFVDNLSKKPPPTQMAVGGVTGL</sequence>